<accession>W8S315</accession>
<dbReference type="eggNOG" id="ENOG502ZFX0">
    <property type="taxonomic scope" value="Bacteria"/>
</dbReference>
<evidence type="ECO:0008006" key="3">
    <source>
        <dbReference type="Google" id="ProtNLM"/>
    </source>
</evidence>
<gene>
    <name evidence="1" type="ORF">roselon_00721</name>
</gene>
<proteinExistence type="predicted"/>
<keyword evidence="2" id="KW-1185">Reference proteome</keyword>
<dbReference type="KEGG" id="red:roselon_00721"/>
<dbReference type="EMBL" id="CP004372">
    <property type="protein sequence ID" value="AHM03146.1"/>
    <property type="molecule type" value="Genomic_DNA"/>
</dbReference>
<dbReference type="AlphaFoldDB" id="W8S315"/>
<evidence type="ECO:0000313" key="1">
    <source>
        <dbReference type="EMBL" id="AHM03146.1"/>
    </source>
</evidence>
<reference evidence="1 2" key="1">
    <citation type="submission" date="2013-03" db="EMBL/GenBank/DDBJ databases">
        <authorList>
            <person name="Fiebig A."/>
            <person name="Goeker M."/>
            <person name="Klenk H.-P.P."/>
        </authorList>
    </citation>
    <scope>NUCLEOTIDE SEQUENCE [LARGE SCALE GENOMIC DNA]</scope>
    <source>
        <strain evidence="2">DSM 19469</strain>
    </source>
</reference>
<protein>
    <recommendedName>
        <fullName evidence="3">Transglutaminase-like domain-containing protein</fullName>
    </recommendedName>
</protein>
<dbReference type="HOGENOM" id="CLU_310983_0_0_5"/>
<evidence type="ECO:0000313" key="2">
    <source>
        <dbReference type="Proteomes" id="UP000019593"/>
    </source>
</evidence>
<sequence>MVIAAATGPRGLLRLEGTGDVDDFQLDAALRREGAGTLQGSATLAVSADGCAELVGTLRFDGAAEEAFRARRVTAPVSDSAVTAEEAEIGRAIEQIRALAGEPVTAGLVADQFGGDIDPIFSFLQQSFALLPYAGQLRGVTGTLQSGGGSAADLSALLAAMLAAAGHDVRFATARLSDAQAADLMARVTWPGVAPSDGALVLPRSYAEEVVTLLAGEQEAAELADALRGAPWPDAAASDAAALVAMRDHVWVQVRAADGSWRDLDLTRTEGDADPVWTFAEEVHDAMPERLLHRVEIRLTIEQATATGLTEHAVGGFFVNVPALSDAGMPALSIRIAPLDPLEGAARQWDGTQFDEVAAELEHVLFDQGRNYMPALALSSGDAELGTPFSIAGDPVSRDWRARTAGQTAEALNTGFDRLSEILTTPDLAPAAQPGTAISGVRIDYTILAPGMAPARHTRWIVDHLGPALRATGSATRAALPEDVDRRNRLAFLADTDILITGGPLSEADLARRRADEIEAMLPYLGRAAALRAGTGTATFAELGALHFYPETLFALALDHEALAQSLSAGLHRPLVQQSAHVMTLRTEGLDGPVLPGRYRCLVDLVHVPRVPLGPGQSDPEAERLAQLRLGMVLTARESRAALHRAERLCNRACDPVEDGQGEADAIAGLLATGGYRLLTEPGQVSGGDDLSLALHETLAGGDWVLVSDAQPAAPAAWVRIDPHSGSSLGMTTDGGEGQAEYVIITMMILTVPTSHTVTGIAYYIGLEQDNPLVQISEFLSTGNPENWVSPYETGGGEFFVDPEEWQERLEAGTAVSGNTAGAPPGDAETGFWNTVGNLHDDLAYGDLRLIEWMVRRAVDGPRPGFTSREAFSEILEEAIGDRVVVPPRPVPDVPPPVISRPYARGGEILDNPGAYGAGRDPSIRDLDAAIRDFDPGAPHPAQRE</sequence>
<dbReference type="SUPFAM" id="SSF54001">
    <property type="entry name" value="Cysteine proteinases"/>
    <property type="match status" value="1"/>
</dbReference>
<dbReference type="Proteomes" id="UP000019593">
    <property type="component" value="Chromosome"/>
</dbReference>
<name>W8S315_9RHOB</name>
<dbReference type="STRING" id="1294273.roselon_00721"/>
<dbReference type="InterPro" id="IPR038765">
    <property type="entry name" value="Papain-like_cys_pep_sf"/>
</dbReference>
<organism evidence="1 2">
    <name type="scientific">Roseicyclus elongatus DSM 19469</name>
    <dbReference type="NCBI Taxonomy" id="1294273"/>
    <lineage>
        <taxon>Bacteria</taxon>
        <taxon>Pseudomonadati</taxon>
        <taxon>Pseudomonadota</taxon>
        <taxon>Alphaproteobacteria</taxon>
        <taxon>Rhodobacterales</taxon>
        <taxon>Roseobacteraceae</taxon>
        <taxon>Roseicyclus</taxon>
    </lineage>
</organism>